<proteinExistence type="predicted"/>
<feature type="transmembrane region" description="Helical" evidence="2">
    <location>
        <begin position="201"/>
        <end position="222"/>
    </location>
</feature>
<organism evidence="4 5">
    <name type="scientific">Botryosphaeria dothidea</name>
    <dbReference type="NCBI Taxonomy" id="55169"/>
    <lineage>
        <taxon>Eukaryota</taxon>
        <taxon>Fungi</taxon>
        <taxon>Dikarya</taxon>
        <taxon>Ascomycota</taxon>
        <taxon>Pezizomycotina</taxon>
        <taxon>Dothideomycetes</taxon>
        <taxon>Dothideomycetes incertae sedis</taxon>
        <taxon>Botryosphaeriales</taxon>
        <taxon>Botryosphaeriaceae</taxon>
        <taxon>Botryosphaeria</taxon>
    </lineage>
</organism>
<feature type="signal peptide" evidence="3">
    <location>
        <begin position="1"/>
        <end position="29"/>
    </location>
</feature>
<feature type="region of interest" description="Disordered" evidence="1">
    <location>
        <begin position="256"/>
        <end position="330"/>
    </location>
</feature>
<feature type="chain" id="PRO_5034457457" evidence="3">
    <location>
        <begin position="30"/>
        <end position="368"/>
    </location>
</feature>
<evidence type="ECO:0000256" key="3">
    <source>
        <dbReference type="SAM" id="SignalP"/>
    </source>
</evidence>
<evidence type="ECO:0000256" key="1">
    <source>
        <dbReference type="SAM" id="MobiDB-lite"/>
    </source>
</evidence>
<evidence type="ECO:0000313" key="5">
    <source>
        <dbReference type="Proteomes" id="UP000572817"/>
    </source>
</evidence>
<evidence type="ECO:0000256" key="2">
    <source>
        <dbReference type="SAM" id="Phobius"/>
    </source>
</evidence>
<keyword evidence="2" id="KW-0812">Transmembrane</keyword>
<sequence length="368" mass="39381">MRKAFSFYVLLSFALLETLLLQSAVLVNGLAHPITAPPALPTTAYGGSFGSNENGPQARNTWVSACDVSSYFLCSTGYCYADSLGGIGCCKSADPKYPACAYLMNIAIPLSSFTCITNQKRFISRYDPDATLRSGVSIYRKDEPVSSMSGMVYTGTYAASTIGITVTVTEQPPTKAPTANEPMPSADTGKVSSGNATGKNVGIAFGVLGICSIAVLGAWWAYRRHLKQHENVQSSLWNTPGAGPHHEANPIELESTKTQRTELEASPSRSGLNSAPASIELDATPKPAELDISSKKADDTLLDGSAPISPLTDDAGRESPVSPVPNITHNYDGRYGPRGFLNPEYALRDGIWDEKDEQARQAYLDHMV</sequence>
<keyword evidence="3" id="KW-0732">Signal</keyword>
<evidence type="ECO:0000313" key="4">
    <source>
        <dbReference type="EMBL" id="KAF4308370.1"/>
    </source>
</evidence>
<protein>
    <submittedName>
        <fullName evidence="4">Uncharacterized protein</fullName>
    </submittedName>
</protein>
<feature type="compositionally biased region" description="Basic and acidic residues" evidence="1">
    <location>
        <begin position="288"/>
        <end position="299"/>
    </location>
</feature>
<name>A0A8H4IVR5_9PEZI</name>
<dbReference type="OrthoDB" id="10605743at2759"/>
<feature type="region of interest" description="Disordered" evidence="1">
    <location>
        <begin position="172"/>
        <end position="192"/>
    </location>
</feature>
<dbReference type="Proteomes" id="UP000572817">
    <property type="component" value="Unassembled WGS sequence"/>
</dbReference>
<keyword evidence="2" id="KW-0472">Membrane</keyword>
<feature type="compositionally biased region" description="Polar residues" evidence="1">
    <location>
        <begin position="267"/>
        <end position="276"/>
    </location>
</feature>
<accession>A0A8H4IVR5</accession>
<gene>
    <name evidence="4" type="ORF">GTA08_BOTSDO03799</name>
</gene>
<comment type="caution">
    <text evidence="4">The sequence shown here is derived from an EMBL/GenBank/DDBJ whole genome shotgun (WGS) entry which is preliminary data.</text>
</comment>
<dbReference type="EMBL" id="WWBZ02000022">
    <property type="protein sequence ID" value="KAF4308370.1"/>
    <property type="molecule type" value="Genomic_DNA"/>
</dbReference>
<reference evidence="4" key="1">
    <citation type="submission" date="2020-04" db="EMBL/GenBank/DDBJ databases">
        <title>Genome Assembly and Annotation of Botryosphaeria dothidea sdau 11-99, a Latent Pathogen of Apple Fruit Ring Rot in China.</title>
        <authorList>
            <person name="Yu C."/>
            <person name="Diao Y."/>
            <person name="Lu Q."/>
            <person name="Zhao J."/>
            <person name="Cui S."/>
            <person name="Peng C."/>
            <person name="He B."/>
            <person name="Liu H."/>
        </authorList>
    </citation>
    <scope>NUCLEOTIDE SEQUENCE [LARGE SCALE GENOMIC DNA]</scope>
    <source>
        <strain evidence="4">Sdau11-99</strain>
    </source>
</reference>
<keyword evidence="5" id="KW-1185">Reference proteome</keyword>
<keyword evidence="2" id="KW-1133">Transmembrane helix</keyword>
<dbReference type="AlphaFoldDB" id="A0A8H4IVR5"/>